<evidence type="ECO:0000313" key="1">
    <source>
        <dbReference type="EMBL" id="MCC5467216.1"/>
    </source>
</evidence>
<keyword evidence="2" id="KW-1185">Reference proteome</keyword>
<protein>
    <submittedName>
        <fullName evidence="1">Uncharacterized protein</fullName>
    </submittedName>
</protein>
<accession>A0ABS8HX93</accession>
<gene>
    <name evidence="1" type="ORF">LMF89_17925</name>
</gene>
<reference evidence="1" key="1">
    <citation type="submission" date="2021-11" db="EMBL/GenBank/DDBJ databases">
        <title>Description of a new species Pelosinus isolated from the bottom sediments of Lake Baikal.</title>
        <authorList>
            <person name="Zakharyuk A."/>
        </authorList>
    </citation>
    <scope>NUCLEOTIDE SEQUENCE</scope>
    <source>
        <strain evidence="1">Bkl1</strain>
    </source>
</reference>
<dbReference type="EMBL" id="JAJHJB010000029">
    <property type="protein sequence ID" value="MCC5467216.1"/>
    <property type="molecule type" value="Genomic_DNA"/>
</dbReference>
<name>A0ABS8HX93_9FIRM</name>
<organism evidence="1 2">
    <name type="scientific">Pelosinus baikalensis</name>
    <dbReference type="NCBI Taxonomy" id="2892015"/>
    <lineage>
        <taxon>Bacteria</taxon>
        <taxon>Bacillati</taxon>
        <taxon>Bacillota</taxon>
        <taxon>Negativicutes</taxon>
        <taxon>Selenomonadales</taxon>
        <taxon>Sporomusaceae</taxon>
        <taxon>Pelosinus</taxon>
    </lineage>
</organism>
<proteinExistence type="predicted"/>
<sequence length="326" mass="38332">MPGDSTFVLTGLQLVIMGDVEADAPDGSIGFTRNSYRKESKEVAVVSEAMPPVTSNKFTREKRSELLMTICLKYPFWNDFRILDFLNKHGIFMTMEELKGLRRECGIDSREDVCLELMRLYFNKEIKLDKKQVQFIERLNLAFRDREFLAARPGDLLVYECIFFRKLNKMFYLHFVFDLFNGYAFGKVSRRCSGEIGLKLLQEKIVPFYRKRGYKVRAILHSIKSTREHWEAEESSIRGSVLAMSIEWLDPKHEFGIIQRFKQDFLDDFFKDAEALDVSLLMIQPAFDRRMIKYNSACPFHQRRNLLGYLDDLESTDRRPLEINCN</sequence>
<dbReference type="RefSeq" id="WP_229536237.1">
    <property type="nucleotide sequence ID" value="NZ_JAJHJB010000029.1"/>
</dbReference>
<dbReference type="Proteomes" id="UP001165492">
    <property type="component" value="Unassembled WGS sequence"/>
</dbReference>
<evidence type="ECO:0000313" key="2">
    <source>
        <dbReference type="Proteomes" id="UP001165492"/>
    </source>
</evidence>
<comment type="caution">
    <text evidence="1">The sequence shown here is derived from an EMBL/GenBank/DDBJ whole genome shotgun (WGS) entry which is preliminary data.</text>
</comment>